<gene>
    <name evidence="2" type="ORF">FH972_024510</name>
</gene>
<comment type="caution">
    <text evidence="2">The sequence shown here is derived from an EMBL/GenBank/DDBJ whole genome shotgun (WGS) entry which is preliminary data.</text>
</comment>
<dbReference type="Pfam" id="PF24476">
    <property type="entry name" value="DUF7580"/>
    <property type="match status" value="1"/>
</dbReference>
<dbReference type="AlphaFoldDB" id="A0A5N6KYN2"/>
<evidence type="ECO:0000313" key="2">
    <source>
        <dbReference type="EMBL" id="KAB8360776.1"/>
    </source>
</evidence>
<dbReference type="OrthoDB" id="3565018at2759"/>
<reference evidence="2 3" key="1">
    <citation type="submission" date="2019-06" db="EMBL/GenBank/DDBJ databases">
        <title>A chromosomal-level reference genome of Carpinus fangiana (Coryloideae, Betulaceae).</title>
        <authorList>
            <person name="Yang X."/>
            <person name="Wang Z."/>
            <person name="Zhang L."/>
            <person name="Hao G."/>
            <person name="Liu J."/>
            <person name="Yang Y."/>
        </authorList>
    </citation>
    <scope>NUCLEOTIDE SEQUENCE [LARGE SCALE GENOMIC DNA]</scope>
    <source>
        <strain evidence="2">Cfa_2016G</strain>
        <tissue evidence="2">Leaf</tissue>
    </source>
</reference>
<feature type="domain" description="DUF7580" evidence="1">
    <location>
        <begin position="174"/>
        <end position="482"/>
    </location>
</feature>
<name>A0A5N6KYN2_9ROSI</name>
<evidence type="ECO:0000259" key="1">
    <source>
        <dbReference type="Pfam" id="PF24476"/>
    </source>
</evidence>
<accession>A0A5N6KYN2</accession>
<dbReference type="PANTHER" id="PTHR35186:SF4">
    <property type="entry name" value="PRION-INHIBITION AND PROPAGATION HELO DOMAIN-CONTAINING PROTEIN"/>
    <property type="match status" value="1"/>
</dbReference>
<evidence type="ECO:0000313" key="3">
    <source>
        <dbReference type="Proteomes" id="UP000327013"/>
    </source>
</evidence>
<dbReference type="EMBL" id="VIBQ01000017">
    <property type="protein sequence ID" value="KAB8360776.1"/>
    <property type="molecule type" value="Genomic_DNA"/>
</dbReference>
<organism evidence="2 3">
    <name type="scientific">Carpinus fangiana</name>
    <dbReference type="NCBI Taxonomy" id="176857"/>
    <lineage>
        <taxon>Eukaryota</taxon>
        <taxon>Viridiplantae</taxon>
        <taxon>Streptophyta</taxon>
        <taxon>Embryophyta</taxon>
        <taxon>Tracheophyta</taxon>
        <taxon>Spermatophyta</taxon>
        <taxon>Magnoliopsida</taxon>
        <taxon>eudicotyledons</taxon>
        <taxon>Gunneridae</taxon>
        <taxon>Pentapetalae</taxon>
        <taxon>rosids</taxon>
        <taxon>fabids</taxon>
        <taxon>Fagales</taxon>
        <taxon>Betulaceae</taxon>
        <taxon>Carpinus</taxon>
    </lineage>
</organism>
<dbReference type="Proteomes" id="UP000327013">
    <property type="component" value="Unassembled WGS sequence"/>
</dbReference>
<proteinExistence type="predicted"/>
<keyword evidence="3" id="KW-1185">Reference proteome</keyword>
<sequence>MYEITILNGLVDQTLNALPGLSDDHKQRLKKQMHETDWKPDSEVDCALRELFGSAMNTYEMAIKKIVRILGDLIGDPTVRISKEETDESKMYVKLEAFYASRKNHTSTTTVKERFQFWRKDEKRASKLKQLEKWNKKLERLLEKHTTTPKQTTTVVKLPPGWHKSIEQIRFLGQILHSSLTASWSCDCSIRHEARFCLKSIDRLIVRTDLAEGDFDFLIQTDAGAKGQQWQEGIILVKPTSSTLSQQQRELLTRICDAAKGIPREFCFNMLVEDVQGTPRSWKLRARKKRLCLAHEKPSLSLEDLLNASSALPLTFKRGLALTVAWSLLGLKEDTWLQEGWNKRSISFFHASDQKLDYERPFLSTCFETQPTTLPGTMLSCHSNPRILELGILLIEIHTGRTIESYRTEGDLSDGQANAFTDYVVADRVARSLNDCSLDYREAVEACLDTPWVPKDQDADLSDPRVREGIYTDVIKKLENEYEYLFREKW</sequence>
<dbReference type="PANTHER" id="PTHR35186">
    <property type="entry name" value="ANK_REP_REGION DOMAIN-CONTAINING PROTEIN"/>
    <property type="match status" value="1"/>
</dbReference>
<dbReference type="InterPro" id="IPR056002">
    <property type="entry name" value="DUF7580"/>
</dbReference>
<protein>
    <recommendedName>
        <fullName evidence="1">DUF7580 domain-containing protein</fullName>
    </recommendedName>
</protein>